<keyword evidence="1" id="KW-0812">Transmembrane</keyword>
<keyword evidence="1" id="KW-0472">Membrane</keyword>
<organism evidence="3 4">
    <name type="scientific">Dawidia soli</name>
    <dbReference type="NCBI Taxonomy" id="2782352"/>
    <lineage>
        <taxon>Bacteria</taxon>
        <taxon>Pseudomonadati</taxon>
        <taxon>Bacteroidota</taxon>
        <taxon>Cytophagia</taxon>
        <taxon>Cytophagales</taxon>
        <taxon>Chryseotaleaceae</taxon>
        <taxon>Dawidia</taxon>
    </lineage>
</organism>
<comment type="caution">
    <text evidence="3">The sequence shown here is derived from an EMBL/GenBank/DDBJ whole genome shotgun (WGS) entry which is preliminary data.</text>
</comment>
<dbReference type="InterPro" id="IPR036249">
    <property type="entry name" value="Thioredoxin-like_sf"/>
</dbReference>
<proteinExistence type="predicted"/>
<dbReference type="Proteomes" id="UP001319180">
    <property type="component" value="Unassembled WGS sequence"/>
</dbReference>
<name>A0AAP2DGU8_9BACT</name>
<dbReference type="SUPFAM" id="SSF52833">
    <property type="entry name" value="Thioredoxin-like"/>
    <property type="match status" value="1"/>
</dbReference>
<dbReference type="GO" id="GO:0016209">
    <property type="term" value="F:antioxidant activity"/>
    <property type="evidence" value="ECO:0007669"/>
    <property type="project" value="InterPro"/>
</dbReference>
<dbReference type="Pfam" id="PF20029">
    <property type="entry name" value="DUF6436"/>
    <property type="match status" value="1"/>
</dbReference>
<dbReference type="AlphaFoldDB" id="A0AAP2DGU8"/>
<keyword evidence="1" id="KW-1133">Transmembrane helix</keyword>
<evidence type="ECO:0000313" key="4">
    <source>
        <dbReference type="Proteomes" id="UP001319180"/>
    </source>
</evidence>
<evidence type="ECO:0000313" key="3">
    <source>
        <dbReference type="EMBL" id="MBT1689127.1"/>
    </source>
</evidence>
<dbReference type="Gene3D" id="3.40.30.10">
    <property type="entry name" value="Glutaredoxin"/>
    <property type="match status" value="1"/>
</dbReference>
<feature type="transmembrane region" description="Helical" evidence="1">
    <location>
        <begin position="7"/>
        <end position="25"/>
    </location>
</feature>
<accession>A0AAP2DGU8</accession>
<dbReference type="RefSeq" id="WP_254092352.1">
    <property type="nucleotide sequence ID" value="NZ_JAHESC010000036.1"/>
</dbReference>
<protein>
    <submittedName>
        <fullName evidence="3">Redoxin domain-containing protein</fullName>
    </submittedName>
</protein>
<reference evidence="3 4" key="1">
    <citation type="submission" date="2021-05" db="EMBL/GenBank/DDBJ databases">
        <title>A Polyphasic approach of four new species of the genus Ohtaekwangia: Ohtaekwangia histidinii sp. nov., Ohtaekwangia cretensis sp. nov., Ohtaekwangia indiensis sp. nov., Ohtaekwangia reichenbachii sp. nov. from diverse environment.</title>
        <authorList>
            <person name="Octaviana S."/>
        </authorList>
    </citation>
    <scope>NUCLEOTIDE SEQUENCE [LARGE SCALE GENOMIC DNA]</scope>
    <source>
        <strain evidence="3 4">PWU37</strain>
    </source>
</reference>
<evidence type="ECO:0000256" key="1">
    <source>
        <dbReference type="SAM" id="Phobius"/>
    </source>
</evidence>
<gene>
    <name evidence="3" type="ORF">KK078_21350</name>
</gene>
<evidence type="ECO:0000259" key="2">
    <source>
        <dbReference type="Pfam" id="PF20029"/>
    </source>
</evidence>
<keyword evidence="4" id="KW-1185">Reference proteome</keyword>
<feature type="domain" description="DUF6436" evidence="2">
    <location>
        <begin position="58"/>
        <end position="187"/>
    </location>
</feature>
<dbReference type="GO" id="GO:0016491">
    <property type="term" value="F:oxidoreductase activity"/>
    <property type="evidence" value="ECO:0007669"/>
    <property type="project" value="InterPro"/>
</dbReference>
<dbReference type="EMBL" id="JAHESC010000036">
    <property type="protein sequence ID" value="MBT1689127.1"/>
    <property type="molecule type" value="Genomic_DNA"/>
</dbReference>
<sequence length="215" mass="24612">MKFRKTMLLAFIILIVMLSVGFIFWQHELRYATPTPVPDGFVDVPLGAEIDLAAWGISSDRSTLLHFFNPRCPCSKFNMNEFRALVREYNEQVDFFVILQTDDDDARDEFNAKYALDVPVIADRDGRISDMCGIYATPQAVILNDASRIYFKGNYNKSRFCTHKQTRFVDIALDSLVAHRPLPVFVQHELTLPYGCELPSDTPDGEFLLSNLFNQ</sequence>
<dbReference type="InterPro" id="IPR045494">
    <property type="entry name" value="DUF6436"/>
</dbReference>